<gene>
    <name evidence="2" type="ORF">EJ06DRAFT_529919</name>
</gene>
<feature type="compositionally biased region" description="Polar residues" evidence="1">
    <location>
        <begin position="17"/>
        <end position="32"/>
    </location>
</feature>
<reference evidence="2" key="1">
    <citation type="journal article" date="2020" name="Stud. Mycol.">
        <title>101 Dothideomycetes genomes: a test case for predicting lifestyles and emergence of pathogens.</title>
        <authorList>
            <person name="Haridas S."/>
            <person name="Albert R."/>
            <person name="Binder M."/>
            <person name="Bloem J."/>
            <person name="Labutti K."/>
            <person name="Salamov A."/>
            <person name="Andreopoulos B."/>
            <person name="Baker S."/>
            <person name="Barry K."/>
            <person name="Bills G."/>
            <person name="Bluhm B."/>
            <person name="Cannon C."/>
            <person name="Castanera R."/>
            <person name="Culley D."/>
            <person name="Daum C."/>
            <person name="Ezra D."/>
            <person name="Gonzalez J."/>
            <person name="Henrissat B."/>
            <person name="Kuo A."/>
            <person name="Liang C."/>
            <person name="Lipzen A."/>
            <person name="Lutzoni F."/>
            <person name="Magnuson J."/>
            <person name="Mondo S."/>
            <person name="Nolan M."/>
            <person name="Ohm R."/>
            <person name="Pangilinan J."/>
            <person name="Park H.-J."/>
            <person name="Ramirez L."/>
            <person name="Alfaro M."/>
            <person name="Sun H."/>
            <person name="Tritt A."/>
            <person name="Yoshinaga Y."/>
            <person name="Zwiers L.-H."/>
            <person name="Turgeon B."/>
            <person name="Goodwin S."/>
            <person name="Spatafora J."/>
            <person name="Crous P."/>
            <person name="Grigoriev I."/>
        </authorList>
    </citation>
    <scope>NUCLEOTIDE SEQUENCE</scope>
    <source>
        <strain evidence="2">CBS 262.69</strain>
    </source>
</reference>
<protein>
    <submittedName>
        <fullName evidence="2">Uncharacterized protein</fullName>
    </submittedName>
</protein>
<sequence>MSANKTGAACRAKPAANRSQTSRNAASSEMSGQQLTFARFPPEIRNQIYEELLVARPPKELYRSSKNDLYPGRIEIWHAPTGGWYFIPKTSRTSSLDFSIMYAARWVADEACGIFYRWNIFEAVVTKGWRSSTRTRSELQDIASTQPPVRVELIRSLAMVINCNTVYWRLLGNIAVQFTNLKSVSIAGVDKGLRFASNHGSVEIPVVLCVLRDMWPEDGQVKLRFCEKKGVSKAAWGRRSARGAVVPVKVWAEAEKVVRDARHQDADGDDPKWSGKAWRWPKTGRLAAHKDIVAKWRRVWEV</sequence>
<evidence type="ECO:0000256" key="1">
    <source>
        <dbReference type="SAM" id="MobiDB-lite"/>
    </source>
</evidence>
<evidence type="ECO:0000313" key="2">
    <source>
        <dbReference type="EMBL" id="KAF2400825.1"/>
    </source>
</evidence>
<keyword evidence="3" id="KW-1185">Reference proteome</keyword>
<proteinExistence type="predicted"/>
<accession>A0A6G1HYL0</accession>
<feature type="region of interest" description="Disordered" evidence="1">
    <location>
        <begin position="1"/>
        <end position="32"/>
    </location>
</feature>
<name>A0A6G1HYL0_9PEZI</name>
<dbReference type="AlphaFoldDB" id="A0A6G1HYL0"/>
<dbReference type="OrthoDB" id="62952at2759"/>
<dbReference type="EMBL" id="ML996694">
    <property type="protein sequence ID" value="KAF2400825.1"/>
    <property type="molecule type" value="Genomic_DNA"/>
</dbReference>
<dbReference type="PANTHER" id="PTHR42085:SF2">
    <property type="entry name" value="F-BOX DOMAIN-CONTAINING PROTEIN"/>
    <property type="match status" value="1"/>
</dbReference>
<evidence type="ECO:0000313" key="3">
    <source>
        <dbReference type="Proteomes" id="UP000799640"/>
    </source>
</evidence>
<dbReference type="Proteomes" id="UP000799640">
    <property type="component" value="Unassembled WGS sequence"/>
</dbReference>
<dbReference type="InterPro" id="IPR038883">
    <property type="entry name" value="AN11006-like"/>
</dbReference>
<organism evidence="2 3">
    <name type="scientific">Trichodelitschia bisporula</name>
    <dbReference type="NCBI Taxonomy" id="703511"/>
    <lineage>
        <taxon>Eukaryota</taxon>
        <taxon>Fungi</taxon>
        <taxon>Dikarya</taxon>
        <taxon>Ascomycota</taxon>
        <taxon>Pezizomycotina</taxon>
        <taxon>Dothideomycetes</taxon>
        <taxon>Dothideomycetes incertae sedis</taxon>
        <taxon>Phaeotrichales</taxon>
        <taxon>Phaeotrichaceae</taxon>
        <taxon>Trichodelitschia</taxon>
    </lineage>
</organism>
<dbReference type="PANTHER" id="PTHR42085">
    <property type="entry name" value="F-BOX DOMAIN-CONTAINING PROTEIN"/>
    <property type="match status" value="1"/>
</dbReference>